<dbReference type="PATRIC" id="fig|1367847.3.peg.831"/>
<name>S5XX14_PARAH</name>
<keyword evidence="2" id="KW-1185">Reference proteome</keyword>
<evidence type="ECO:0000313" key="2">
    <source>
        <dbReference type="Proteomes" id="UP000015480"/>
    </source>
</evidence>
<sequence>MTALPLTPAHELRAPLDDLIDTHGIWAVATALIRAAIRRKNRPPPVTGLSDYLLRDIGLNRKHEPPDRTLLR</sequence>
<proteinExistence type="predicted"/>
<protein>
    <recommendedName>
        <fullName evidence="3">DUF1127 domain-containing protein</fullName>
    </recommendedName>
</protein>
<dbReference type="eggNOG" id="ENOG50313A2">
    <property type="taxonomic scope" value="Bacteria"/>
</dbReference>
<reference evidence="1 2" key="1">
    <citation type="journal article" date="2014" name="BMC Genomics">
        <title>Architecture and functions of a multipartite genome of the methylotrophic bacterium Paracoccus aminophilus JCM 7686, containing primary and secondary chromids.</title>
        <authorList>
            <person name="Dziewit L."/>
            <person name="Czarnecki J."/>
            <person name="Wibberg D."/>
            <person name="Radlinska M."/>
            <person name="Mrozek P."/>
            <person name="Szymczak M."/>
            <person name="Schluter A."/>
            <person name="Puhler A."/>
            <person name="Bartosik D."/>
        </authorList>
    </citation>
    <scope>NUCLEOTIDE SEQUENCE [LARGE SCALE GENOMIC DNA]</scope>
    <source>
        <strain evidence="1">JCM 7686</strain>
    </source>
</reference>
<dbReference type="Proteomes" id="UP000015480">
    <property type="component" value="Chromosome"/>
</dbReference>
<dbReference type="EMBL" id="CP006650">
    <property type="protein sequence ID" value="AGT07980.1"/>
    <property type="molecule type" value="Genomic_DNA"/>
</dbReference>
<accession>S5XX14</accession>
<gene>
    <name evidence="1" type="ORF">JCM7686_0871</name>
</gene>
<dbReference type="AlphaFoldDB" id="S5XX14"/>
<evidence type="ECO:0000313" key="1">
    <source>
        <dbReference type="EMBL" id="AGT07980.1"/>
    </source>
</evidence>
<dbReference type="OrthoDB" id="7777979at2"/>
<dbReference type="RefSeq" id="WP_020949619.1">
    <property type="nucleotide sequence ID" value="NC_022041.1"/>
</dbReference>
<organism evidence="1 2">
    <name type="scientific">Paracoccus aminophilus JCM 7686</name>
    <dbReference type="NCBI Taxonomy" id="1367847"/>
    <lineage>
        <taxon>Bacteria</taxon>
        <taxon>Pseudomonadati</taxon>
        <taxon>Pseudomonadota</taxon>
        <taxon>Alphaproteobacteria</taxon>
        <taxon>Rhodobacterales</taxon>
        <taxon>Paracoccaceae</taxon>
        <taxon>Paracoccus</taxon>
    </lineage>
</organism>
<dbReference type="KEGG" id="pami:JCM7686_0871"/>
<dbReference type="HOGENOM" id="CLU_2718633_0_0_5"/>
<evidence type="ECO:0008006" key="3">
    <source>
        <dbReference type="Google" id="ProtNLM"/>
    </source>
</evidence>